<dbReference type="SMART" id="SM00530">
    <property type="entry name" value="HTH_XRE"/>
    <property type="match status" value="1"/>
</dbReference>
<evidence type="ECO:0000313" key="3">
    <source>
        <dbReference type="EMBL" id="XCP93362.1"/>
    </source>
</evidence>
<dbReference type="SUPFAM" id="SSF47413">
    <property type="entry name" value="lambda repressor-like DNA-binding domains"/>
    <property type="match status" value="1"/>
</dbReference>
<accession>A0AAU8N7I9</accession>
<dbReference type="EMBL" id="CP159992">
    <property type="protein sequence ID" value="XCP93362.1"/>
    <property type="molecule type" value="Genomic_DNA"/>
</dbReference>
<dbReference type="CDD" id="cd00093">
    <property type="entry name" value="HTH_XRE"/>
    <property type="match status" value="1"/>
</dbReference>
<dbReference type="RefSeq" id="WP_342554710.1">
    <property type="nucleotide sequence ID" value="NZ_CP159992.1"/>
</dbReference>
<sequence length="145" mass="17197">MQSIYERIEHLIAEKGMTKKAFCEQLKISTGNLGDWKRGKSIPSTNKLIEIASFFDVSLDWLMIGRLSKEAIVREKREDYFFDVLRQLDCQENELSAEEQSFISEYIEFTRYRRFKESKEGSFRYPSEQGEENELEQNNSERNKS</sequence>
<feature type="region of interest" description="Disordered" evidence="1">
    <location>
        <begin position="121"/>
        <end position="145"/>
    </location>
</feature>
<evidence type="ECO:0000256" key="1">
    <source>
        <dbReference type="SAM" id="MobiDB-lite"/>
    </source>
</evidence>
<reference evidence="3" key="1">
    <citation type="submission" date="2024-05" db="EMBL/GenBank/DDBJ databases">
        <title>Draft genome assemblies of 36 bacteria isolated from hibernating arctic ground squirrels.</title>
        <authorList>
            <person name="McKee H."/>
            <person name="Mullen L."/>
            <person name="Drown D.M."/>
            <person name="Duddleston K.N."/>
        </authorList>
    </citation>
    <scope>NUCLEOTIDE SEQUENCE</scope>
    <source>
        <strain evidence="3">AN1007</strain>
    </source>
</reference>
<evidence type="ECO:0000259" key="2">
    <source>
        <dbReference type="PROSITE" id="PS50943"/>
    </source>
</evidence>
<dbReference type="Gene3D" id="1.10.260.40">
    <property type="entry name" value="lambda repressor-like DNA-binding domains"/>
    <property type="match status" value="1"/>
</dbReference>
<name>A0AAU8N7I9_9BACL</name>
<gene>
    <name evidence="3" type="ORF">ABXS70_19305</name>
</gene>
<dbReference type="InterPro" id="IPR001387">
    <property type="entry name" value="Cro/C1-type_HTH"/>
</dbReference>
<dbReference type="AlphaFoldDB" id="A0AAU8N7I9"/>
<dbReference type="PROSITE" id="PS50943">
    <property type="entry name" value="HTH_CROC1"/>
    <property type="match status" value="1"/>
</dbReference>
<proteinExistence type="predicted"/>
<dbReference type="GO" id="GO:0003677">
    <property type="term" value="F:DNA binding"/>
    <property type="evidence" value="ECO:0007669"/>
    <property type="project" value="InterPro"/>
</dbReference>
<organism evidence="3">
    <name type="scientific">Paenibacillus sp. AN1007</name>
    <dbReference type="NCBI Taxonomy" id="3151385"/>
    <lineage>
        <taxon>Bacteria</taxon>
        <taxon>Bacillati</taxon>
        <taxon>Bacillota</taxon>
        <taxon>Bacilli</taxon>
        <taxon>Bacillales</taxon>
        <taxon>Paenibacillaceae</taxon>
        <taxon>Paenibacillus</taxon>
    </lineage>
</organism>
<dbReference type="InterPro" id="IPR010982">
    <property type="entry name" value="Lambda_DNA-bd_dom_sf"/>
</dbReference>
<protein>
    <submittedName>
        <fullName evidence="3">Helix-turn-helix domain-containing protein</fullName>
    </submittedName>
</protein>
<feature type="domain" description="HTH cro/C1-type" evidence="2">
    <location>
        <begin position="8"/>
        <end position="62"/>
    </location>
</feature>
<dbReference type="Pfam" id="PF01381">
    <property type="entry name" value="HTH_3"/>
    <property type="match status" value="1"/>
</dbReference>